<dbReference type="Pfam" id="PF16724">
    <property type="entry name" value="T4-gp15_tss"/>
    <property type="match status" value="1"/>
</dbReference>
<accession>A0A0F9GZ14</accession>
<proteinExistence type="predicted"/>
<comment type="caution">
    <text evidence="1">The sequence shown here is derived from an EMBL/GenBank/DDBJ whole genome shotgun (WGS) entry which is preliminary data.</text>
</comment>
<name>A0A0F9GZ14_9ZZZZ</name>
<sequence>MAFNTYYYNAQIMNYIIQFMAIFAGLQVEVGKNDTRDEGLIPVHVKYGSKDRVSASLLASFTQNKQPRIPLMSAYITGFDLAPELRKGIGTVRREAFLPRGEILPDGIKTVKQYMPIPYWCTAELAIWTSNIQQHWQILEQILMLFDPHLQVQKNDATFDWTKITTVELMGIRLEENYPINMEKRLTQTGLDFRFPIYISPPADLKQQFIRDIFLRLGVFDLADNLEADVVSQMDGLGIDYELLFSAEDLILPDPDNEN</sequence>
<dbReference type="InterPro" id="IPR038553">
    <property type="entry name" value="T4-gp15_tss_sf"/>
</dbReference>
<dbReference type="Gene3D" id="3.30.2000.40">
    <property type="entry name" value="Myoviridae tail sheath stabiliser"/>
    <property type="match status" value="1"/>
</dbReference>
<dbReference type="EMBL" id="LAZR01016538">
    <property type="protein sequence ID" value="KKM04069.1"/>
    <property type="molecule type" value="Genomic_DNA"/>
</dbReference>
<dbReference type="InterPro" id="IPR031997">
    <property type="entry name" value="T4-gp15_tss"/>
</dbReference>
<evidence type="ECO:0000313" key="1">
    <source>
        <dbReference type="EMBL" id="KKM04069.1"/>
    </source>
</evidence>
<dbReference type="AlphaFoldDB" id="A0A0F9GZ14"/>
<protein>
    <submittedName>
        <fullName evidence="1">Uncharacterized protein</fullName>
    </submittedName>
</protein>
<gene>
    <name evidence="1" type="ORF">LCGC14_1767920</name>
</gene>
<reference evidence="1" key="1">
    <citation type="journal article" date="2015" name="Nature">
        <title>Complex archaea that bridge the gap between prokaryotes and eukaryotes.</title>
        <authorList>
            <person name="Spang A."/>
            <person name="Saw J.H."/>
            <person name="Jorgensen S.L."/>
            <person name="Zaremba-Niedzwiedzka K."/>
            <person name="Martijn J."/>
            <person name="Lind A.E."/>
            <person name="van Eijk R."/>
            <person name="Schleper C."/>
            <person name="Guy L."/>
            <person name="Ettema T.J."/>
        </authorList>
    </citation>
    <scope>NUCLEOTIDE SEQUENCE</scope>
</reference>
<organism evidence="1">
    <name type="scientific">marine sediment metagenome</name>
    <dbReference type="NCBI Taxonomy" id="412755"/>
    <lineage>
        <taxon>unclassified sequences</taxon>
        <taxon>metagenomes</taxon>
        <taxon>ecological metagenomes</taxon>
    </lineage>
</organism>